<sequence>MSDPSTFTPIVWTEQGLSKLLSASQQGISMAITHVSAGDQAYAPSNTQTALRNQLQIVPIGGAEIIDDDQFGKQLRFSALFDGPQEYPVKEIGIWSTEQTLVAVYSVPNKQLNYKSADAAWLEVFNLSVSALPNDNITCTVGVNNANVFLTEELLTMTYAQVLQSKNLTKQIHQNFLLNKRLRNAGL</sequence>
<dbReference type="AlphaFoldDB" id="A0A849V844"/>
<gene>
    <name evidence="2" type="ORF">HG263_02930</name>
</gene>
<proteinExistence type="predicted"/>
<evidence type="ECO:0000259" key="1">
    <source>
        <dbReference type="Pfam" id="PF12571"/>
    </source>
</evidence>
<reference evidence="2 3" key="1">
    <citation type="submission" date="2020-04" db="EMBL/GenBank/DDBJ databases">
        <title>Pseudoalteromonas caenipelagi sp. nov., isolated from a tidal flat.</title>
        <authorList>
            <person name="Park S."/>
            <person name="Yoon J.-H."/>
        </authorList>
    </citation>
    <scope>NUCLEOTIDE SEQUENCE [LARGE SCALE GENOMIC DNA]</scope>
    <source>
        <strain evidence="2 3">JBTF-M23</strain>
    </source>
</reference>
<evidence type="ECO:0000313" key="3">
    <source>
        <dbReference type="Proteomes" id="UP000586305"/>
    </source>
</evidence>
<dbReference type="RefSeq" id="WP_171624570.1">
    <property type="nucleotide sequence ID" value="NZ_JABBPG010000001.1"/>
</dbReference>
<feature type="domain" description="Phage tail fibre protein N-terminal" evidence="1">
    <location>
        <begin position="11"/>
        <end position="111"/>
    </location>
</feature>
<protein>
    <recommendedName>
        <fullName evidence="1">Phage tail fibre protein N-terminal domain-containing protein</fullName>
    </recommendedName>
</protein>
<comment type="caution">
    <text evidence="2">The sequence shown here is derived from an EMBL/GenBank/DDBJ whole genome shotgun (WGS) entry which is preliminary data.</text>
</comment>
<dbReference type="EMBL" id="JABBPG010000001">
    <property type="protein sequence ID" value="NOU49502.1"/>
    <property type="molecule type" value="Genomic_DNA"/>
</dbReference>
<accession>A0A849V844</accession>
<organism evidence="2 3">
    <name type="scientific">Pseudoalteromonas caenipelagi</name>
    <dbReference type="NCBI Taxonomy" id="2726988"/>
    <lineage>
        <taxon>Bacteria</taxon>
        <taxon>Pseudomonadati</taxon>
        <taxon>Pseudomonadota</taxon>
        <taxon>Gammaproteobacteria</taxon>
        <taxon>Alteromonadales</taxon>
        <taxon>Pseudoalteromonadaceae</taxon>
        <taxon>Pseudoalteromonas</taxon>
    </lineage>
</organism>
<dbReference type="InterPro" id="IPR022225">
    <property type="entry name" value="Phage_tail_fibre_N"/>
</dbReference>
<evidence type="ECO:0000313" key="2">
    <source>
        <dbReference type="EMBL" id="NOU49502.1"/>
    </source>
</evidence>
<dbReference type="Proteomes" id="UP000586305">
    <property type="component" value="Unassembled WGS sequence"/>
</dbReference>
<name>A0A849V844_9GAMM</name>
<dbReference type="Pfam" id="PF12571">
    <property type="entry name" value="Phage_tail_fib"/>
    <property type="match status" value="1"/>
</dbReference>
<keyword evidence="3" id="KW-1185">Reference proteome</keyword>